<reference evidence="2 3" key="1">
    <citation type="submission" date="2019-04" db="EMBL/GenBank/DDBJ databases">
        <title>Genome sequence of strain shin9-1.</title>
        <authorList>
            <person name="Gao J."/>
            <person name="Sun J."/>
        </authorList>
    </citation>
    <scope>NUCLEOTIDE SEQUENCE [LARGE SCALE GENOMIC DNA]</scope>
    <source>
        <strain evidence="3">shin9-1</strain>
    </source>
</reference>
<dbReference type="Pfam" id="PF12146">
    <property type="entry name" value="Hydrolase_4"/>
    <property type="match status" value="1"/>
</dbReference>
<feature type="domain" description="Serine aminopeptidase S33" evidence="1">
    <location>
        <begin position="47"/>
        <end position="300"/>
    </location>
</feature>
<dbReference type="InterPro" id="IPR022742">
    <property type="entry name" value="Hydrolase_4"/>
</dbReference>
<dbReference type="Gene3D" id="3.40.50.1820">
    <property type="entry name" value="alpha/beta hydrolase"/>
    <property type="match status" value="1"/>
</dbReference>
<dbReference type="EMBL" id="STGV01000005">
    <property type="protein sequence ID" value="THV21655.1"/>
    <property type="molecule type" value="Genomic_DNA"/>
</dbReference>
<gene>
    <name evidence="2" type="ORF">FAA97_16155</name>
</gene>
<dbReference type="PANTHER" id="PTHR11614">
    <property type="entry name" value="PHOSPHOLIPASE-RELATED"/>
    <property type="match status" value="1"/>
</dbReference>
<name>A0A4S8NXG1_9HYPH</name>
<dbReference type="Proteomes" id="UP000308828">
    <property type="component" value="Unassembled WGS sequence"/>
</dbReference>
<accession>A0A4S8NXG1</accession>
<dbReference type="GO" id="GO:0016787">
    <property type="term" value="F:hydrolase activity"/>
    <property type="evidence" value="ECO:0007669"/>
    <property type="project" value="UniProtKB-KW"/>
</dbReference>
<evidence type="ECO:0000313" key="3">
    <source>
        <dbReference type="Proteomes" id="UP000308828"/>
    </source>
</evidence>
<evidence type="ECO:0000313" key="2">
    <source>
        <dbReference type="EMBL" id="THV21655.1"/>
    </source>
</evidence>
<organism evidence="2 3">
    <name type="scientific">Peteryoungia ipomoeae</name>
    <dbReference type="NCBI Taxonomy" id="1210932"/>
    <lineage>
        <taxon>Bacteria</taxon>
        <taxon>Pseudomonadati</taxon>
        <taxon>Pseudomonadota</taxon>
        <taxon>Alphaproteobacteria</taxon>
        <taxon>Hyphomicrobiales</taxon>
        <taxon>Rhizobiaceae</taxon>
        <taxon>Peteryoungia</taxon>
    </lineage>
</organism>
<proteinExistence type="predicted"/>
<evidence type="ECO:0000259" key="1">
    <source>
        <dbReference type="Pfam" id="PF12146"/>
    </source>
</evidence>
<keyword evidence="3" id="KW-1185">Reference proteome</keyword>
<dbReference type="SUPFAM" id="SSF53474">
    <property type="entry name" value="alpha/beta-Hydrolases"/>
    <property type="match status" value="1"/>
</dbReference>
<protein>
    <submittedName>
        <fullName evidence="2">Alpha/beta hydrolase</fullName>
    </submittedName>
</protein>
<keyword evidence="2" id="KW-0378">Hydrolase</keyword>
<dbReference type="InterPro" id="IPR051044">
    <property type="entry name" value="MAG_DAG_Lipase"/>
</dbReference>
<dbReference type="InterPro" id="IPR029058">
    <property type="entry name" value="AB_hydrolase_fold"/>
</dbReference>
<dbReference type="AlphaFoldDB" id="A0A4S8NXG1"/>
<comment type="caution">
    <text evidence="2">The sequence shown here is derived from an EMBL/GenBank/DDBJ whole genome shotgun (WGS) entry which is preliminary data.</text>
</comment>
<sequence>MADETQDGVLHSTADNPAPGNSFTGFFEGVGGVRLRYAVFRSDVSLAKGTVVLLHGRNEFIEKYYETINELTAQGLWVATFDYRGQGGSERLLTKHPRKGHVGRFDHYVRDLELFLERVVLPDTRLPFYMLAHSTGGLIALKAAPRLANRIERMVLTAPFVGLGPQRISIDNLKRLTRLMSWTGFGARCLTEDEGERPFEGNALTTDPKRYQRNQKLMRDYRQLTVGPPTARWLHEAFKTMEEVRDPRHLASIAVPTVIVAPGNDPIVPYGFQESLAQYFRAAQLVPVPGARHEILQEADRYRNQAIAAFKAFIPGGDPEGDA</sequence>
<dbReference type="OrthoDB" id="9788260at2"/>